<dbReference type="EMBL" id="FQZU01000030">
    <property type="protein sequence ID" value="SHK68590.1"/>
    <property type="molecule type" value="Genomic_DNA"/>
</dbReference>
<organism evidence="7 8">
    <name type="scientific">Desulfatibacillum alkenivorans DSM 16219</name>
    <dbReference type="NCBI Taxonomy" id="1121393"/>
    <lineage>
        <taxon>Bacteria</taxon>
        <taxon>Pseudomonadati</taxon>
        <taxon>Thermodesulfobacteriota</taxon>
        <taxon>Desulfobacteria</taxon>
        <taxon>Desulfobacterales</taxon>
        <taxon>Desulfatibacillaceae</taxon>
        <taxon>Desulfatibacillum</taxon>
    </lineage>
</organism>
<keyword evidence="8" id="KW-1185">Reference proteome</keyword>
<evidence type="ECO:0000256" key="5">
    <source>
        <dbReference type="SAM" id="Phobius"/>
    </source>
</evidence>
<dbReference type="STRING" id="1121393.SAMN02745216_03907"/>
<dbReference type="AlphaFoldDB" id="A0A1M6UHF5"/>
<protein>
    <submittedName>
        <fullName evidence="7">Uncharacterized membrane protein YkvA, DUF1232 family</fullName>
    </submittedName>
</protein>
<evidence type="ECO:0000256" key="1">
    <source>
        <dbReference type="ARBA" id="ARBA00004127"/>
    </source>
</evidence>
<dbReference type="InterPro" id="IPR010652">
    <property type="entry name" value="DUF1232"/>
</dbReference>
<evidence type="ECO:0000313" key="8">
    <source>
        <dbReference type="Proteomes" id="UP000183994"/>
    </source>
</evidence>
<sequence>MNTENNALPQEKIQKISDSFSKSQAKAEKIINDKQKAQKVVNEAIKKAKKLRGPLGKVWDDLQAMFGIVIDWITGDYREVPLGSIILIMAALLYFLSPIDVIPDFIPVVGYIDDVFVLGLAIAQVHSDLEKYQEWKEGQL</sequence>
<comment type="subcellular location">
    <subcellularLocation>
        <location evidence="1">Endomembrane system</location>
        <topology evidence="1">Multi-pass membrane protein</topology>
    </subcellularLocation>
</comment>
<dbReference type="Proteomes" id="UP000183994">
    <property type="component" value="Unassembled WGS sequence"/>
</dbReference>
<proteinExistence type="predicted"/>
<keyword evidence="3 5" id="KW-1133">Transmembrane helix</keyword>
<keyword evidence="2 5" id="KW-0812">Transmembrane</keyword>
<evidence type="ECO:0000256" key="3">
    <source>
        <dbReference type="ARBA" id="ARBA00022989"/>
    </source>
</evidence>
<dbReference type="RefSeq" id="WP_073477945.1">
    <property type="nucleotide sequence ID" value="NZ_FQZU01000030.1"/>
</dbReference>
<dbReference type="GO" id="GO:0012505">
    <property type="term" value="C:endomembrane system"/>
    <property type="evidence" value="ECO:0007669"/>
    <property type="project" value="UniProtKB-SubCell"/>
</dbReference>
<evidence type="ECO:0000313" key="7">
    <source>
        <dbReference type="EMBL" id="SHK68590.1"/>
    </source>
</evidence>
<keyword evidence="4 5" id="KW-0472">Membrane</keyword>
<name>A0A1M6UHF5_9BACT</name>
<evidence type="ECO:0000256" key="2">
    <source>
        <dbReference type="ARBA" id="ARBA00022692"/>
    </source>
</evidence>
<gene>
    <name evidence="7" type="ORF">SAMN02745216_03907</name>
</gene>
<evidence type="ECO:0000256" key="4">
    <source>
        <dbReference type="ARBA" id="ARBA00023136"/>
    </source>
</evidence>
<feature type="transmembrane region" description="Helical" evidence="5">
    <location>
        <begin position="80"/>
        <end position="99"/>
    </location>
</feature>
<feature type="domain" description="DUF1232" evidence="6">
    <location>
        <begin position="85"/>
        <end position="119"/>
    </location>
</feature>
<reference evidence="8" key="1">
    <citation type="submission" date="2016-11" db="EMBL/GenBank/DDBJ databases">
        <authorList>
            <person name="Varghese N."/>
            <person name="Submissions S."/>
        </authorList>
    </citation>
    <scope>NUCLEOTIDE SEQUENCE [LARGE SCALE GENOMIC DNA]</scope>
    <source>
        <strain evidence="8">DSM 16219</strain>
    </source>
</reference>
<accession>A0A1M6UHF5</accession>
<evidence type="ECO:0000259" key="6">
    <source>
        <dbReference type="Pfam" id="PF06803"/>
    </source>
</evidence>
<dbReference type="Pfam" id="PF06803">
    <property type="entry name" value="DUF1232"/>
    <property type="match status" value="1"/>
</dbReference>